<feature type="transmembrane region" description="Helical" evidence="5">
    <location>
        <begin position="80"/>
        <end position="104"/>
    </location>
</feature>
<keyword evidence="1" id="KW-0805">Transcription regulation</keyword>
<keyword evidence="4" id="KW-0863">Zinc-finger</keyword>
<dbReference type="SMART" id="SM00401">
    <property type="entry name" value="ZnF_GATA"/>
    <property type="match status" value="1"/>
</dbReference>
<protein>
    <recommendedName>
        <fullName evidence="6">GATA-type domain-containing protein</fullName>
    </recommendedName>
</protein>
<keyword evidence="3" id="KW-0539">Nucleus</keyword>
<evidence type="ECO:0000256" key="2">
    <source>
        <dbReference type="ARBA" id="ARBA00023163"/>
    </source>
</evidence>
<keyword evidence="2" id="KW-0804">Transcription</keyword>
<dbReference type="PROSITE" id="PS50114">
    <property type="entry name" value="GATA_ZN_FINGER_2"/>
    <property type="match status" value="1"/>
</dbReference>
<name>A0A7R9L2M7_9ACAR</name>
<keyword evidence="4" id="KW-0862">Zinc</keyword>
<evidence type="ECO:0000259" key="6">
    <source>
        <dbReference type="PROSITE" id="PS50114"/>
    </source>
</evidence>
<keyword evidence="8" id="KW-1185">Reference proteome</keyword>
<dbReference type="PRINTS" id="PR00619">
    <property type="entry name" value="GATAZNFINGER"/>
</dbReference>
<organism evidence="7">
    <name type="scientific">Medioppia subpectinata</name>
    <dbReference type="NCBI Taxonomy" id="1979941"/>
    <lineage>
        <taxon>Eukaryota</taxon>
        <taxon>Metazoa</taxon>
        <taxon>Ecdysozoa</taxon>
        <taxon>Arthropoda</taxon>
        <taxon>Chelicerata</taxon>
        <taxon>Arachnida</taxon>
        <taxon>Acari</taxon>
        <taxon>Acariformes</taxon>
        <taxon>Sarcoptiformes</taxon>
        <taxon>Oribatida</taxon>
        <taxon>Brachypylina</taxon>
        <taxon>Oppioidea</taxon>
        <taxon>Oppiidae</taxon>
        <taxon>Medioppia</taxon>
    </lineage>
</organism>
<dbReference type="PROSITE" id="PS00344">
    <property type="entry name" value="GATA_ZN_FINGER_1"/>
    <property type="match status" value="1"/>
</dbReference>
<keyword evidence="5" id="KW-1133">Transmembrane helix</keyword>
<evidence type="ECO:0000256" key="3">
    <source>
        <dbReference type="ARBA" id="ARBA00023242"/>
    </source>
</evidence>
<evidence type="ECO:0000313" key="8">
    <source>
        <dbReference type="Proteomes" id="UP000759131"/>
    </source>
</evidence>
<dbReference type="Pfam" id="PF00320">
    <property type="entry name" value="GATA"/>
    <property type="match status" value="1"/>
</dbReference>
<dbReference type="Proteomes" id="UP000759131">
    <property type="component" value="Unassembled WGS sequence"/>
</dbReference>
<evidence type="ECO:0000256" key="4">
    <source>
        <dbReference type="PROSITE-ProRule" id="PRU00094"/>
    </source>
</evidence>
<dbReference type="EMBL" id="OC867775">
    <property type="protein sequence ID" value="CAD7633691.1"/>
    <property type="molecule type" value="Genomic_DNA"/>
</dbReference>
<dbReference type="AlphaFoldDB" id="A0A7R9L2M7"/>
<dbReference type="Gene3D" id="3.30.50.10">
    <property type="entry name" value="Erythroid Transcription Factor GATA-1, subunit A"/>
    <property type="match status" value="1"/>
</dbReference>
<dbReference type="InterPro" id="IPR013088">
    <property type="entry name" value="Znf_NHR/GATA"/>
</dbReference>
<dbReference type="GO" id="GO:0006355">
    <property type="term" value="P:regulation of DNA-templated transcription"/>
    <property type="evidence" value="ECO:0007669"/>
    <property type="project" value="InterPro"/>
</dbReference>
<dbReference type="OrthoDB" id="10640509at2759"/>
<gene>
    <name evidence="7" type="ORF">OSB1V03_LOCUS14087</name>
</gene>
<keyword evidence="4" id="KW-0479">Metal-binding</keyword>
<evidence type="ECO:0000256" key="1">
    <source>
        <dbReference type="ARBA" id="ARBA00023015"/>
    </source>
</evidence>
<dbReference type="EMBL" id="CAJPIZ010013200">
    <property type="protein sequence ID" value="CAG2114121.1"/>
    <property type="molecule type" value="Genomic_DNA"/>
</dbReference>
<dbReference type="GO" id="GO:0008270">
    <property type="term" value="F:zinc ion binding"/>
    <property type="evidence" value="ECO:0007669"/>
    <property type="project" value="UniProtKB-KW"/>
</dbReference>
<dbReference type="InterPro" id="IPR000679">
    <property type="entry name" value="Znf_GATA"/>
</dbReference>
<keyword evidence="5" id="KW-0472">Membrane</keyword>
<dbReference type="SUPFAM" id="SSF57716">
    <property type="entry name" value="Glucocorticoid receptor-like (DNA-binding domain)"/>
    <property type="match status" value="1"/>
</dbReference>
<reference evidence="7" key="1">
    <citation type="submission" date="2020-11" db="EMBL/GenBank/DDBJ databases">
        <authorList>
            <person name="Tran Van P."/>
        </authorList>
    </citation>
    <scope>NUCLEOTIDE SEQUENCE</scope>
</reference>
<proteinExistence type="predicted"/>
<dbReference type="CDD" id="cd00202">
    <property type="entry name" value="ZnF_GATA"/>
    <property type="match status" value="1"/>
</dbReference>
<sequence length="286" mass="31028">MEFALHTGSPKPLRRHKDVLVVEQLEHDKPELHIIACNSMLTTIDTFAALSRREQVRHTSLAAGVASLVVHRVLGTDHHLLILLALRLQCILILVLVLVALVVIDITVGRVYAYDVTRVARAGGRQRGRRCRQLDHIVMIVSVYSSVPLAEADVTTVHHKPPAPPPPTAVTPTVPFSSSSCCPTPPVSSVSAITAAAAAGEPDSSFTSAPVNSSPDNPFIADINLHVRSDEKYSIDSTQSRRLGLSCSNCSTTNTSLWRRSGLGEPVCNACEMAYHMHWLITSLQN</sequence>
<feature type="domain" description="GATA-type" evidence="6">
    <location>
        <begin position="241"/>
        <end position="286"/>
    </location>
</feature>
<evidence type="ECO:0000313" key="7">
    <source>
        <dbReference type="EMBL" id="CAD7633691.1"/>
    </source>
</evidence>
<dbReference type="GO" id="GO:0043565">
    <property type="term" value="F:sequence-specific DNA binding"/>
    <property type="evidence" value="ECO:0007669"/>
    <property type="project" value="InterPro"/>
</dbReference>
<keyword evidence="5" id="KW-0812">Transmembrane</keyword>
<accession>A0A7R9L2M7</accession>
<evidence type="ECO:0000256" key="5">
    <source>
        <dbReference type="SAM" id="Phobius"/>
    </source>
</evidence>